<sequence>MRVDIGIQLGPCNGRPCEQSQEKESDQGHAGRSFVLRFTILAFRG</sequence>
<dbReference type="EMBL" id="CP003989">
    <property type="protein sequence ID" value="AGA33729.1"/>
    <property type="molecule type" value="Genomic_DNA"/>
</dbReference>
<dbReference type="STRING" id="1255043.TVNIR_2069"/>
<dbReference type="PATRIC" id="fig|1255043.3.peg.2091"/>
<evidence type="ECO:0000313" key="1">
    <source>
        <dbReference type="EMBL" id="AGA33729.1"/>
    </source>
</evidence>
<name>L0DVV3_THIND</name>
<dbReference type="KEGG" id="tni:TVNIR_2069"/>
<protein>
    <submittedName>
        <fullName evidence="1">Uncharacterized protein</fullName>
    </submittedName>
</protein>
<reference evidence="1" key="1">
    <citation type="submission" date="2015-12" db="EMBL/GenBank/DDBJ databases">
        <authorList>
            <person name="Tikhonova T.V."/>
            <person name="Pavlov A.R."/>
            <person name="Beletsky A.V."/>
            <person name="Mardanov A.V."/>
            <person name="Sorokin D.Y."/>
            <person name="Ravin N.V."/>
            <person name="Popov V.O."/>
        </authorList>
    </citation>
    <scope>NUCLEOTIDE SEQUENCE</scope>
    <source>
        <strain evidence="1">DSM 14787</strain>
    </source>
</reference>
<evidence type="ECO:0000313" key="2">
    <source>
        <dbReference type="Proteomes" id="UP000010809"/>
    </source>
</evidence>
<proteinExistence type="predicted"/>
<dbReference type="Proteomes" id="UP000010809">
    <property type="component" value="Chromosome"/>
</dbReference>
<gene>
    <name evidence="1" type="ordered locus">TVNIR_2069</name>
</gene>
<accession>L0DVV3</accession>
<dbReference type="AlphaFoldDB" id="L0DVV3"/>
<dbReference type="HOGENOM" id="CLU_3206417_0_0_6"/>
<organism evidence="1 2">
    <name type="scientific">Thioalkalivibrio nitratireducens (strain DSM 14787 / UNIQEM 213 / ALEN2)</name>
    <dbReference type="NCBI Taxonomy" id="1255043"/>
    <lineage>
        <taxon>Bacteria</taxon>
        <taxon>Pseudomonadati</taxon>
        <taxon>Pseudomonadota</taxon>
        <taxon>Gammaproteobacteria</taxon>
        <taxon>Chromatiales</taxon>
        <taxon>Ectothiorhodospiraceae</taxon>
        <taxon>Thioalkalivibrio</taxon>
    </lineage>
</organism>
<keyword evidence="2" id="KW-1185">Reference proteome</keyword>